<dbReference type="GO" id="GO:0036064">
    <property type="term" value="C:ciliary basal body"/>
    <property type="evidence" value="ECO:0007669"/>
    <property type="project" value="TreeGrafter"/>
</dbReference>
<evidence type="ECO:0000256" key="4">
    <source>
        <dbReference type="ARBA" id="ARBA00041448"/>
    </source>
</evidence>
<evidence type="ECO:0000256" key="6">
    <source>
        <dbReference type="SAM" id="MobiDB-lite"/>
    </source>
</evidence>
<comment type="caution">
    <text evidence="7">The sequence shown here is derived from an EMBL/GenBank/DDBJ whole genome shotgun (WGS) entry which is preliminary data.</text>
</comment>
<accession>A0A9P1GFX2</accession>
<feature type="compositionally biased region" description="Basic and acidic residues" evidence="6">
    <location>
        <begin position="85"/>
        <end position="100"/>
    </location>
</feature>
<evidence type="ECO:0000256" key="2">
    <source>
        <dbReference type="ARBA" id="ARBA00022741"/>
    </source>
</evidence>
<comment type="catalytic activity">
    <reaction evidence="5">
        <text>L-glutamyl-[protein] + L-glutamate + ATP = gamma-L-glutamyl-L-glutamyl-[protein] + ADP + phosphate + H(+)</text>
        <dbReference type="Rhea" id="RHEA:60144"/>
        <dbReference type="Rhea" id="RHEA-COMP:10208"/>
        <dbReference type="Rhea" id="RHEA-COMP:15517"/>
        <dbReference type="ChEBI" id="CHEBI:15378"/>
        <dbReference type="ChEBI" id="CHEBI:29973"/>
        <dbReference type="ChEBI" id="CHEBI:29985"/>
        <dbReference type="ChEBI" id="CHEBI:30616"/>
        <dbReference type="ChEBI" id="CHEBI:43474"/>
        <dbReference type="ChEBI" id="CHEBI:143622"/>
        <dbReference type="ChEBI" id="CHEBI:456216"/>
    </reaction>
    <physiologicalReaction direction="left-to-right" evidence="5">
        <dbReference type="Rhea" id="RHEA:60145"/>
    </physiologicalReaction>
</comment>
<keyword evidence="2" id="KW-0547">Nucleotide-binding</keyword>
<reference evidence="8 9" key="2">
    <citation type="submission" date="2024-05" db="EMBL/GenBank/DDBJ databases">
        <authorList>
            <person name="Chen Y."/>
            <person name="Shah S."/>
            <person name="Dougan E. K."/>
            <person name="Thang M."/>
            <person name="Chan C."/>
        </authorList>
    </citation>
    <scope>NUCLEOTIDE SEQUENCE [LARGE SCALE GENOMIC DNA]</scope>
</reference>
<keyword evidence="9" id="KW-1185">Reference proteome</keyword>
<protein>
    <recommendedName>
        <fullName evidence="4">Tubulin--tyrosine ligase-like protein 5</fullName>
    </recommendedName>
</protein>
<dbReference type="OrthoDB" id="443277at2759"/>
<proteinExistence type="predicted"/>
<dbReference type="PANTHER" id="PTHR12241">
    <property type="entry name" value="TUBULIN POLYGLUTAMYLASE"/>
    <property type="match status" value="1"/>
</dbReference>
<dbReference type="PANTHER" id="PTHR12241:SF145">
    <property type="entry name" value="TUBULIN POLYGLUTAMYLASE TTLL5"/>
    <property type="match status" value="1"/>
</dbReference>
<dbReference type="GO" id="GO:0005524">
    <property type="term" value="F:ATP binding"/>
    <property type="evidence" value="ECO:0007669"/>
    <property type="project" value="UniProtKB-KW"/>
</dbReference>
<organism evidence="7">
    <name type="scientific">Cladocopium goreaui</name>
    <dbReference type="NCBI Taxonomy" id="2562237"/>
    <lineage>
        <taxon>Eukaryota</taxon>
        <taxon>Sar</taxon>
        <taxon>Alveolata</taxon>
        <taxon>Dinophyceae</taxon>
        <taxon>Suessiales</taxon>
        <taxon>Symbiodiniaceae</taxon>
        <taxon>Cladocopium</taxon>
    </lineage>
</organism>
<feature type="region of interest" description="Disordered" evidence="6">
    <location>
        <begin position="431"/>
        <end position="473"/>
    </location>
</feature>
<dbReference type="EMBL" id="CAMXCT030004407">
    <property type="protein sequence ID" value="CAL4796176.1"/>
    <property type="molecule type" value="Genomic_DNA"/>
</dbReference>
<dbReference type="Proteomes" id="UP001152797">
    <property type="component" value="Unassembled WGS sequence"/>
</dbReference>
<dbReference type="GO" id="GO:0070740">
    <property type="term" value="F:tubulin-glutamic acid ligase activity"/>
    <property type="evidence" value="ECO:0007669"/>
    <property type="project" value="TreeGrafter"/>
</dbReference>
<dbReference type="SUPFAM" id="SSF56059">
    <property type="entry name" value="Glutathione synthetase ATP-binding domain-like"/>
    <property type="match status" value="1"/>
</dbReference>
<reference evidence="7" key="1">
    <citation type="submission" date="2022-10" db="EMBL/GenBank/DDBJ databases">
        <authorList>
            <person name="Chen Y."/>
            <person name="Dougan E. K."/>
            <person name="Chan C."/>
            <person name="Rhodes N."/>
            <person name="Thang M."/>
        </authorList>
    </citation>
    <scope>NUCLEOTIDE SEQUENCE</scope>
</reference>
<keyword evidence="3" id="KW-0067">ATP-binding</keyword>
<feature type="region of interest" description="Disordered" evidence="6">
    <location>
        <begin position="56"/>
        <end position="125"/>
    </location>
</feature>
<dbReference type="AlphaFoldDB" id="A0A9P1GFX2"/>
<evidence type="ECO:0000256" key="3">
    <source>
        <dbReference type="ARBA" id="ARBA00022840"/>
    </source>
</evidence>
<gene>
    <name evidence="7" type="ORF">C1SCF055_LOCUS34262</name>
</gene>
<dbReference type="GO" id="GO:0000226">
    <property type="term" value="P:microtubule cytoskeleton organization"/>
    <property type="evidence" value="ECO:0007669"/>
    <property type="project" value="TreeGrafter"/>
</dbReference>
<dbReference type="PROSITE" id="PS51221">
    <property type="entry name" value="TTL"/>
    <property type="match status" value="1"/>
</dbReference>
<feature type="compositionally biased region" description="Basic and acidic residues" evidence="6">
    <location>
        <begin position="431"/>
        <end position="445"/>
    </location>
</feature>
<dbReference type="EMBL" id="CAMXCT020004407">
    <property type="protein sequence ID" value="CAL1162239.1"/>
    <property type="molecule type" value="Genomic_DNA"/>
</dbReference>
<evidence type="ECO:0000313" key="7">
    <source>
        <dbReference type="EMBL" id="CAI4008864.1"/>
    </source>
</evidence>
<sequence length="721" mass="80965">RSLAAPSIFMPVGLPGVVVSGTGLQLAPQGVWKKILRPVAPHYDDKTHLRVLGASSAVESPGGPQDIQADSRPAAGEAKVSAHAKVPELRQPKTSRENLKRAAKGSNERPSSQDASPRLRLPETKAEECRARSIVPGWFGGLASSSRNETEGEMNLLASVFAGRPPVVFFDYDPRCNAAPRDYSRLLDRAEVQSMGISSLPQMFFCLQITRDVHEYNAVVNTFKFAGFERVNADSPKFAIYWGPHPAPEMLRGFNPFQRANHFPGSWQLGRKDLLGKNIYRMKRQFAKDYNILPSGFTLPEESAAWNQAREKNPNFLWIWKPINLSCGKGIRLFGSWIPPGVERKILQRAGIVQRYIDRPLLINGFKFDLRLYVVVTSFDPLKVYINSEGLVRLATQKYQCSPDSLDERTMHLTNYSVNKHAACYKQNLDSRAKGQEGRGSKAEDLEGEGEEADDGDMGDDNEDQEEANMGESSKWSLRQLEEYLTAQGVDYGELMSRIEDVIIKTLIAAEPQIVNTWHQGANFSTASPTPIQQVTPNQTCFEIYGFDVMVDDELQPWLLEVNVFPSLSSSSPYDKRVKTQLIADVFTLIGLMPYDHDVVDKACKGEQAKRLQGSARSLVIGRSHTVSSIKSASFKSFGEAEWRLILETHEENMRRGHLTRIFPREGSGFYNQFFSTPRYSNLVLERWIQLGGEQLRQRFSPDDEVIERDGLPLPVSFRAV</sequence>
<feature type="non-terminal residue" evidence="7">
    <location>
        <position position="721"/>
    </location>
</feature>
<dbReference type="EMBL" id="CAMXCT010004407">
    <property type="protein sequence ID" value="CAI4008864.1"/>
    <property type="molecule type" value="Genomic_DNA"/>
</dbReference>
<feature type="compositionally biased region" description="Acidic residues" evidence="6">
    <location>
        <begin position="446"/>
        <end position="469"/>
    </location>
</feature>
<dbReference type="GO" id="GO:0015631">
    <property type="term" value="F:tubulin binding"/>
    <property type="evidence" value="ECO:0007669"/>
    <property type="project" value="TreeGrafter"/>
</dbReference>
<dbReference type="Gene3D" id="3.30.470.20">
    <property type="entry name" value="ATP-grasp fold, B domain"/>
    <property type="match status" value="1"/>
</dbReference>
<evidence type="ECO:0000256" key="1">
    <source>
        <dbReference type="ARBA" id="ARBA00022598"/>
    </source>
</evidence>
<dbReference type="Pfam" id="PF03133">
    <property type="entry name" value="TTL"/>
    <property type="match status" value="2"/>
</dbReference>
<evidence type="ECO:0000256" key="5">
    <source>
        <dbReference type="ARBA" id="ARBA00049274"/>
    </source>
</evidence>
<keyword evidence="1 8" id="KW-0436">Ligase</keyword>
<dbReference type="InterPro" id="IPR004344">
    <property type="entry name" value="TTL/TTLL_fam"/>
</dbReference>
<evidence type="ECO:0000313" key="9">
    <source>
        <dbReference type="Proteomes" id="UP001152797"/>
    </source>
</evidence>
<evidence type="ECO:0000313" key="8">
    <source>
        <dbReference type="EMBL" id="CAL4796176.1"/>
    </source>
</evidence>
<name>A0A9P1GFX2_9DINO</name>